<proteinExistence type="evidence at transcript level"/>
<dbReference type="PANTHER" id="PTHR15048">
    <property type="entry name" value="STARCH-BINDING DOMAIN-CONTAINING PROTEIN 1"/>
    <property type="match status" value="1"/>
</dbReference>
<reference evidence="2" key="1">
    <citation type="journal article" date="2000" name="Plant Mol. Biol.">
        <title>Chlorophyll breakdown in Chlorella protothecoides: characterization of degreening and cloning of degreening-related genes.</title>
        <authorList>
            <person name="Hortensteiner S."/>
            <person name="Chinner J."/>
            <person name="Matile P."/>
            <person name="Thomas H."/>
            <person name="Donnison I.S."/>
        </authorList>
    </citation>
    <scope>NUCLEOTIDE SEQUENCE</scope>
    <source>
        <strain evidence="2">ACC25</strain>
    </source>
</reference>
<sequence length="214" mass="23155">MQVSSTALSHRQAPFGAAAGKAKVQFRLPKRVSFGQTISIVTSRSGWEPIPDLHMDWSEGDEWKVSAEVAPGDELEYKYVVLGPSGIVEWQTGSNRRLAVDVPGGAAVTVVDEWHGPTQQVSVELPEALQATSPLMTRRQSPSVHPLASSASTVCPPACSAALLAHRLRRQSQRARTCPRSSSSLCWRRRDCPPKAGRSTCWSGCAALPDQCKP</sequence>
<name>Q9XFX9_AUXPR</name>
<dbReference type="SMART" id="SM01065">
    <property type="entry name" value="CBM_2"/>
    <property type="match status" value="1"/>
</dbReference>
<dbReference type="InterPro" id="IPR013784">
    <property type="entry name" value="Carb-bd-like_fold"/>
</dbReference>
<feature type="domain" description="CBM20" evidence="1">
    <location>
        <begin position="16"/>
        <end position="116"/>
    </location>
</feature>
<dbReference type="Gene3D" id="2.60.40.10">
    <property type="entry name" value="Immunoglobulins"/>
    <property type="match status" value="1"/>
</dbReference>
<dbReference type="PROSITE" id="PS51166">
    <property type="entry name" value="CBM20"/>
    <property type="match status" value="1"/>
</dbReference>
<protein>
    <submittedName>
        <fullName evidence="2">Putative degreening-enhanced protein</fullName>
    </submittedName>
</protein>
<dbReference type="PANTHER" id="PTHR15048:SF0">
    <property type="entry name" value="STARCH-BINDING DOMAIN-CONTAINING PROTEIN 1"/>
    <property type="match status" value="1"/>
</dbReference>
<accession>Q9XFX9</accession>
<gene>
    <name evidence="2" type="primary">dee8</name>
</gene>
<dbReference type="Pfam" id="PF00686">
    <property type="entry name" value="CBM_20"/>
    <property type="match status" value="1"/>
</dbReference>
<dbReference type="CDD" id="cd05467">
    <property type="entry name" value="CBM20"/>
    <property type="match status" value="1"/>
</dbReference>
<dbReference type="AlphaFoldDB" id="Q9XFX9"/>
<dbReference type="GO" id="GO:2001070">
    <property type="term" value="F:starch binding"/>
    <property type="evidence" value="ECO:0007669"/>
    <property type="project" value="InterPro"/>
</dbReference>
<dbReference type="InterPro" id="IPR002044">
    <property type="entry name" value="CBM20"/>
</dbReference>
<dbReference type="SUPFAM" id="SSF49452">
    <property type="entry name" value="Starch-binding domain-like"/>
    <property type="match status" value="1"/>
</dbReference>
<dbReference type="GO" id="GO:0016020">
    <property type="term" value="C:membrane"/>
    <property type="evidence" value="ECO:0007669"/>
    <property type="project" value="TreeGrafter"/>
</dbReference>
<dbReference type="EMBL" id="AJ238625">
    <property type="protein sequence ID" value="CAB42581.1"/>
    <property type="molecule type" value="mRNA"/>
</dbReference>
<evidence type="ECO:0000259" key="1">
    <source>
        <dbReference type="PROSITE" id="PS51166"/>
    </source>
</evidence>
<dbReference type="InterPro" id="IPR013783">
    <property type="entry name" value="Ig-like_fold"/>
</dbReference>
<organism evidence="2">
    <name type="scientific">Auxenochlorella protothecoides</name>
    <name type="common">Green microalga</name>
    <name type="synonym">Chlorella protothecoides</name>
    <dbReference type="NCBI Taxonomy" id="3075"/>
    <lineage>
        <taxon>Eukaryota</taxon>
        <taxon>Viridiplantae</taxon>
        <taxon>Chlorophyta</taxon>
        <taxon>core chlorophytes</taxon>
        <taxon>Trebouxiophyceae</taxon>
        <taxon>Chlorellales</taxon>
        <taxon>Chlorellaceae</taxon>
        <taxon>Auxenochlorella</taxon>
    </lineage>
</organism>
<dbReference type="CAZy" id="CBM20">
    <property type="family name" value="Carbohydrate-Binding Module Family 20"/>
</dbReference>
<evidence type="ECO:0000313" key="2">
    <source>
        <dbReference type="EMBL" id="CAB42581.1"/>
    </source>
</evidence>